<evidence type="ECO:0000256" key="1">
    <source>
        <dbReference type="SAM" id="MobiDB-lite"/>
    </source>
</evidence>
<dbReference type="EMBL" id="NMQT01000018">
    <property type="protein sequence ID" value="OXM57860.1"/>
    <property type="molecule type" value="Genomic_DNA"/>
</dbReference>
<accession>A0A229SG86</accession>
<dbReference type="InterPro" id="IPR022236">
    <property type="entry name" value="DUF3761"/>
</dbReference>
<keyword evidence="2" id="KW-0732">Signal</keyword>
<dbReference type="Pfam" id="PF12587">
    <property type="entry name" value="DUF3761"/>
    <property type="match status" value="1"/>
</dbReference>
<keyword evidence="4" id="KW-1185">Reference proteome</keyword>
<sequence length="164" mass="16769">MPRRTTKLGIALAIGLLAAGGCGVETVPTGRVTTQSSTSTTTTVPTVSTPPPTSSWAAPTTTDTPTPAPQQFVPPTTTAVAVPKQVDPTPSKTRPKTTPTAKAPNLAECGSDYYRNTDGVCVHRPATGPGAANGATALCKDGSYSYSQNRRGTCSGHGGVRTWL</sequence>
<organism evidence="3 4">
    <name type="scientific">Amycolatopsis thailandensis</name>
    <dbReference type="NCBI Taxonomy" id="589330"/>
    <lineage>
        <taxon>Bacteria</taxon>
        <taxon>Bacillati</taxon>
        <taxon>Actinomycetota</taxon>
        <taxon>Actinomycetes</taxon>
        <taxon>Pseudonocardiales</taxon>
        <taxon>Pseudonocardiaceae</taxon>
        <taxon>Amycolatopsis</taxon>
    </lineage>
</organism>
<dbReference type="RefSeq" id="WP_093932758.1">
    <property type="nucleotide sequence ID" value="NZ_NMQT01000018.1"/>
</dbReference>
<evidence type="ECO:0000256" key="2">
    <source>
        <dbReference type="SAM" id="SignalP"/>
    </source>
</evidence>
<evidence type="ECO:0000313" key="4">
    <source>
        <dbReference type="Proteomes" id="UP000215223"/>
    </source>
</evidence>
<name>A0A229SG86_9PSEU</name>
<dbReference type="AlphaFoldDB" id="A0A229SG86"/>
<feature type="chain" id="PRO_5039496580" description="DUF3761 domain-containing protein" evidence="2">
    <location>
        <begin position="24"/>
        <end position="164"/>
    </location>
</feature>
<evidence type="ECO:0008006" key="5">
    <source>
        <dbReference type="Google" id="ProtNLM"/>
    </source>
</evidence>
<feature type="region of interest" description="Disordered" evidence="1">
    <location>
        <begin position="28"/>
        <end position="104"/>
    </location>
</feature>
<protein>
    <recommendedName>
        <fullName evidence="5">DUF3761 domain-containing protein</fullName>
    </recommendedName>
</protein>
<dbReference type="Proteomes" id="UP000215223">
    <property type="component" value="Unassembled WGS sequence"/>
</dbReference>
<feature type="compositionally biased region" description="Low complexity" evidence="1">
    <location>
        <begin position="88"/>
        <end position="104"/>
    </location>
</feature>
<feature type="compositionally biased region" description="Low complexity" evidence="1">
    <location>
        <begin position="32"/>
        <end position="47"/>
    </location>
</feature>
<proteinExistence type="predicted"/>
<dbReference type="PROSITE" id="PS51257">
    <property type="entry name" value="PROKAR_LIPOPROTEIN"/>
    <property type="match status" value="1"/>
</dbReference>
<evidence type="ECO:0000313" key="3">
    <source>
        <dbReference type="EMBL" id="OXM57860.1"/>
    </source>
</evidence>
<reference evidence="3 4" key="1">
    <citation type="submission" date="2017-07" db="EMBL/GenBank/DDBJ databases">
        <title>Amycolatopsis thailandensis Genome sequencing and assembly.</title>
        <authorList>
            <person name="Kaur N."/>
            <person name="Mayilraj S."/>
        </authorList>
    </citation>
    <scope>NUCLEOTIDE SEQUENCE [LARGE SCALE GENOMIC DNA]</scope>
    <source>
        <strain evidence="3 4">JCM 16380</strain>
    </source>
</reference>
<feature type="compositionally biased region" description="Low complexity" evidence="1">
    <location>
        <begin position="54"/>
        <end position="71"/>
    </location>
</feature>
<gene>
    <name evidence="3" type="ORF">CFP71_05605</name>
</gene>
<feature type="signal peptide" evidence="2">
    <location>
        <begin position="1"/>
        <end position="23"/>
    </location>
</feature>
<comment type="caution">
    <text evidence="3">The sequence shown here is derived from an EMBL/GenBank/DDBJ whole genome shotgun (WGS) entry which is preliminary data.</text>
</comment>